<dbReference type="EMBL" id="ML005535">
    <property type="protein sequence ID" value="RKP18185.1"/>
    <property type="molecule type" value="Genomic_DNA"/>
</dbReference>
<dbReference type="AlphaFoldDB" id="A0A4P9YFZ4"/>
<protein>
    <submittedName>
        <fullName evidence="1">Uncharacterized protein</fullName>
    </submittedName>
</protein>
<proteinExistence type="predicted"/>
<evidence type="ECO:0000313" key="2">
    <source>
        <dbReference type="Proteomes" id="UP000281549"/>
    </source>
</evidence>
<organism evidence="1 2">
    <name type="scientific">Rozella allomycis (strain CSF55)</name>
    <dbReference type="NCBI Taxonomy" id="988480"/>
    <lineage>
        <taxon>Eukaryota</taxon>
        <taxon>Fungi</taxon>
        <taxon>Fungi incertae sedis</taxon>
        <taxon>Cryptomycota</taxon>
        <taxon>Cryptomycota incertae sedis</taxon>
        <taxon>Rozella</taxon>
    </lineage>
</organism>
<gene>
    <name evidence="1" type="ORF">ROZALSC1DRAFT_23477</name>
</gene>
<accession>A0A4P9YFZ4</accession>
<name>A0A4P9YFZ4_ROZAC</name>
<dbReference type="Proteomes" id="UP000281549">
    <property type="component" value="Unassembled WGS sequence"/>
</dbReference>
<evidence type="ECO:0000313" key="1">
    <source>
        <dbReference type="EMBL" id="RKP18185.1"/>
    </source>
</evidence>
<reference evidence="2" key="1">
    <citation type="journal article" date="2018" name="Nat. Microbiol.">
        <title>Leveraging single-cell genomics to expand the fungal tree of life.</title>
        <authorList>
            <person name="Ahrendt S.R."/>
            <person name="Quandt C.A."/>
            <person name="Ciobanu D."/>
            <person name="Clum A."/>
            <person name="Salamov A."/>
            <person name="Andreopoulos B."/>
            <person name="Cheng J.F."/>
            <person name="Woyke T."/>
            <person name="Pelin A."/>
            <person name="Henrissat B."/>
            <person name="Reynolds N.K."/>
            <person name="Benny G.L."/>
            <person name="Smith M.E."/>
            <person name="James T.Y."/>
            <person name="Grigoriev I.V."/>
        </authorList>
    </citation>
    <scope>NUCLEOTIDE SEQUENCE [LARGE SCALE GENOMIC DNA]</scope>
    <source>
        <strain evidence="2">CSF55</strain>
    </source>
</reference>
<sequence length="160" mass="18201">MPSKNLKKTNIDFTRNHITSLVLQETEPLTVWQLLNGSVTKGMTITIHGRFQCISYSRFVKDKALYQCPICDQLSSKCIRESTLMGAFLKSTLFNQKDISKVITGPNNLDYLLQSRANARLWPRVIQSVDRIQQKKQRYAAVFVLQFDLVTVMADSVNAG</sequence>